<feature type="transmembrane region" description="Helical" evidence="7">
    <location>
        <begin position="184"/>
        <end position="206"/>
    </location>
</feature>
<feature type="region of interest" description="Disordered" evidence="6">
    <location>
        <begin position="1"/>
        <end position="20"/>
    </location>
</feature>
<evidence type="ECO:0000256" key="6">
    <source>
        <dbReference type="SAM" id="MobiDB-lite"/>
    </source>
</evidence>
<reference evidence="8 10" key="1">
    <citation type="submission" date="2020-01" db="EMBL/GenBank/DDBJ databases">
        <title>the WGS Modestobacter muralis CPCC 204518.</title>
        <authorList>
            <person name="Jiang Z."/>
        </authorList>
    </citation>
    <scope>NUCLEOTIDE SEQUENCE [LARGE SCALE GENOMIC DNA]</scope>
    <source>
        <strain evidence="8 10">DSM 100205</strain>
    </source>
</reference>
<proteinExistence type="predicted"/>
<dbReference type="Pfam" id="PF01943">
    <property type="entry name" value="Polysacc_synt"/>
    <property type="match status" value="1"/>
</dbReference>
<dbReference type="AlphaFoldDB" id="A0A6P0EZ49"/>
<accession>A0A6P0EZ49</accession>
<dbReference type="Proteomes" id="UP000468828">
    <property type="component" value="Unassembled WGS sequence"/>
</dbReference>
<evidence type="ECO:0000256" key="3">
    <source>
        <dbReference type="ARBA" id="ARBA00022692"/>
    </source>
</evidence>
<dbReference type="EMBL" id="JAAGWB010000067">
    <property type="protein sequence ID" value="NEN53347.1"/>
    <property type="molecule type" value="Genomic_DNA"/>
</dbReference>
<dbReference type="GO" id="GO:0005886">
    <property type="term" value="C:plasma membrane"/>
    <property type="evidence" value="ECO:0007669"/>
    <property type="project" value="UniProtKB-SubCell"/>
</dbReference>
<dbReference type="PANTHER" id="PTHR30250">
    <property type="entry name" value="PST FAMILY PREDICTED COLANIC ACID TRANSPORTER"/>
    <property type="match status" value="1"/>
</dbReference>
<reference evidence="9 11" key="2">
    <citation type="submission" date="2020-02" db="EMBL/GenBank/DDBJ databases">
        <title>The WGS of Modestobacter muralis DSM 100205.</title>
        <authorList>
            <person name="Jiang Z."/>
        </authorList>
    </citation>
    <scope>NUCLEOTIDE SEQUENCE [LARGE SCALE GENOMIC DNA]</scope>
    <source>
        <strain evidence="9 11">DSM 100205</strain>
    </source>
</reference>
<evidence type="ECO:0000256" key="4">
    <source>
        <dbReference type="ARBA" id="ARBA00022989"/>
    </source>
</evidence>
<sequence>MTAVDPLHTDRPSRAGGPAQQVLEPSVAPAVEPAGAAATEPSTGPLFGRGLLYVAVWALQLLSSVVFAPVLAHLLPPDQFGQLAAGIAVHQVLVVAAVVGLDQVLVLLRAEDGVDRPARALVALGLGLGVLVTLVAVATLPWWSGPLGFGEGSRVLLVTVAWTAPAACLQLVSALLLAQDRFRAFSVVTLLSGVGGQVVGMALLLGSGSRVAGTYALGNLVTLSLALVVGLLMVRPGWRAALGPALARRALSLGVPLMIGSLAVYVLNAGDRIVVQRLLGSAEAGRYQIAYTIGNVVVMLLAVTSGAWAPRIAAIRDESHRWAVIASARDGLVRLMGPVILGLTLGAPFVLDVVAPASYDTGPLLPVVLLVALAGFPVLASAATGRALITLRATAPLAVAAGVAAVLNVGLNLVLVPVWELSGAAAATVVAFAAQAGVQRLALARRATLPRLLPGVWVPTAVAVAVAVATLELPSTLTWDAARAAAGLACLPWLVVQLRVLRDTGDPQRADQPG</sequence>
<feature type="transmembrane region" description="Helical" evidence="7">
    <location>
        <begin position="212"/>
        <end position="234"/>
    </location>
</feature>
<feature type="transmembrane region" description="Helical" evidence="7">
    <location>
        <begin position="421"/>
        <end position="443"/>
    </location>
</feature>
<gene>
    <name evidence="9" type="ORF">G3R41_20795</name>
    <name evidence="8" type="ORF">GCU67_20080</name>
</gene>
<evidence type="ECO:0000256" key="5">
    <source>
        <dbReference type="ARBA" id="ARBA00023136"/>
    </source>
</evidence>
<feature type="transmembrane region" description="Helical" evidence="7">
    <location>
        <begin position="455"/>
        <end position="475"/>
    </location>
</feature>
<dbReference type="InterPro" id="IPR050833">
    <property type="entry name" value="Poly_Biosynth_Transport"/>
</dbReference>
<feature type="transmembrane region" description="Helical" evidence="7">
    <location>
        <begin position="155"/>
        <end position="177"/>
    </location>
</feature>
<evidence type="ECO:0000256" key="7">
    <source>
        <dbReference type="SAM" id="Phobius"/>
    </source>
</evidence>
<evidence type="ECO:0000256" key="2">
    <source>
        <dbReference type="ARBA" id="ARBA00022475"/>
    </source>
</evidence>
<keyword evidence="10" id="KW-1185">Reference proteome</keyword>
<evidence type="ECO:0000313" key="10">
    <source>
        <dbReference type="Proteomes" id="UP000468828"/>
    </source>
</evidence>
<keyword evidence="4 7" id="KW-1133">Transmembrane helix</keyword>
<feature type="transmembrane region" description="Helical" evidence="7">
    <location>
        <begin position="287"/>
        <end position="310"/>
    </location>
</feature>
<evidence type="ECO:0000313" key="9">
    <source>
        <dbReference type="EMBL" id="NEN53347.1"/>
    </source>
</evidence>
<evidence type="ECO:0000313" key="8">
    <source>
        <dbReference type="EMBL" id="NEK96447.1"/>
    </source>
</evidence>
<organism evidence="8 10">
    <name type="scientific">Modestobacter muralis</name>
    <dbReference type="NCBI Taxonomy" id="1608614"/>
    <lineage>
        <taxon>Bacteria</taxon>
        <taxon>Bacillati</taxon>
        <taxon>Actinomycetota</taxon>
        <taxon>Actinomycetes</taxon>
        <taxon>Geodermatophilales</taxon>
        <taxon>Geodermatophilaceae</taxon>
        <taxon>Modestobacter</taxon>
    </lineage>
</organism>
<dbReference type="RefSeq" id="WP_163613141.1">
    <property type="nucleotide sequence ID" value="NZ_JAAGWB010000067.1"/>
</dbReference>
<keyword evidence="3 7" id="KW-0812">Transmembrane</keyword>
<dbReference type="PANTHER" id="PTHR30250:SF11">
    <property type="entry name" value="O-ANTIGEN TRANSPORTER-RELATED"/>
    <property type="match status" value="1"/>
</dbReference>
<feature type="transmembrane region" description="Helical" evidence="7">
    <location>
        <begin position="363"/>
        <end position="383"/>
    </location>
</feature>
<evidence type="ECO:0000256" key="1">
    <source>
        <dbReference type="ARBA" id="ARBA00004651"/>
    </source>
</evidence>
<feature type="transmembrane region" description="Helical" evidence="7">
    <location>
        <begin position="395"/>
        <end position="415"/>
    </location>
</feature>
<keyword evidence="2" id="KW-1003">Cell membrane</keyword>
<feature type="transmembrane region" description="Helical" evidence="7">
    <location>
        <begin position="87"/>
        <end position="108"/>
    </location>
</feature>
<dbReference type="EMBL" id="JAAGWH010000064">
    <property type="protein sequence ID" value="NEK96447.1"/>
    <property type="molecule type" value="Genomic_DNA"/>
</dbReference>
<comment type="subcellular location">
    <subcellularLocation>
        <location evidence="1">Cell membrane</location>
        <topology evidence="1">Multi-pass membrane protein</topology>
    </subcellularLocation>
</comment>
<comment type="caution">
    <text evidence="8">The sequence shown here is derived from an EMBL/GenBank/DDBJ whole genome shotgun (WGS) entry which is preliminary data.</text>
</comment>
<dbReference type="InterPro" id="IPR002797">
    <property type="entry name" value="Polysacc_synth"/>
</dbReference>
<feature type="transmembrane region" description="Helical" evidence="7">
    <location>
        <begin position="51"/>
        <end position="75"/>
    </location>
</feature>
<dbReference type="Proteomes" id="UP000471152">
    <property type="component" value="Unassembled WGS sequence"/>
</dbReference>
<name>A0A6P0EZ49_9ACTN</name>
<keyword evidence="5 7" id="KW-0472">Membrane</keyword>
<feature type="transmembrane region" description="Helical" evidence="7">
    <location>
        <begin position="246"/>
        <end position="267"/>
    </location>
</feature>
<feature type="transmembrane region" description="Helical" evidence="7">
    <location>
        <begin position="120"/>
        <end position="143"/>
    </location>
</feature>
<feature type="transmembrane region" description="Helical" evidence="7">
    <location>
        <begin position="331"/>
        <end position="351"/>
    </location>
</feature>
<protein>
    <submittedName>
        <fullName evidence="8">Oligosaccharide flippase family protein</fullName>
    </submittedName>
</protein>
<evidence type="ECO:0000313" key="11">
    <source>
        <dbReference type="Proteomes" id="UP000471152"/>
    </source>
</evidence>